<organism evidence="2 3">
    <name type="scientific">Lentilactobacillus kefiri</name>
    <name type="common">Lactobacillus kefiri</name>
    <dbReference type="NCBI Taxonomy" id="33962"/>
    <lineage>
        <taxon>Bacteria</taxon>
        <taxon>Bacillati</taxon>
        <taxon>Bacillota</taxon>
        <taxon>Bacilli</taxon>
        <taxon>Lactobacillales</taxon>
        <taxon>Lactobacillaceae</taxon>
        <taxon>Lentilactobacillus</taxon>
    </lineage>
</organism>
<evidence type="ECO:0000313" key="2">
    <source>
        <dbReference type="EMBL" id="GEL27885.1"/>
    </source>
</evidence>
<dbReference type="Proteomes" id="UP000321893">
    <property type="component" value="Unassembled WGS sequence"/>
</dbReference>
<comment type="caution">
    <text evidence="2">The sequence shown here is derived from an EMBL/GenBank/DDBJ whole genome shotgun (WGS) entry which is preliminary data.</text>
</comment>
<accession>A0A511DSR4</accession>
<dbReference type="AlphaFoldDB" id="A0A511DSR4"/>
<evidence type="ECO:0000313" key="3">
    <source>
        <dbReference type="Proteomes" id="UP000321893"/>
    </source>
</evidence>
<dbReference type="EMBL" id="BJVK01000006">
    <property type="protein sequence ID" value="GEL27885.1"/>
    <property type="molecule type" value="Genomic_DNA"/>
</dbReference>
<keyword evidence="1" id="KW-0812">Transmembrane</keyword>
<feature type="transmembrane region" description="Helical" evidence="1">
    <location>
        <begin position="21"/>
        <end position="42"/>
    </location>
</feature>
<reference evidence="2" key="1">
    <citation type="submission" date="2019-07" db="EMBL/GenBank/DDBJ databases">
        <title>Whole genome shotgun sequence of Lactobacillus kefiri NBRC 15888.</title>
        <authorList>
            <person name="Hosoyama A."/>
            <person name="Uohara A."/>
            <person name="Ohji S."/>
            <person name="Ichikawa N."/>
        </authorList>
    </citation>
    <scope>NUCLEOTIDE SEQUENCE [LARGE SCALE GENOMIC DNA]</scope>
    <source>
        <strain evidence="2">NBRC 15888</strain>
    </source>
</reference>
<protein>
    <submittedName>
        <fullName evidence="2">Uncharacterized protein</fullName>
    </submittedName>
</protein>
<keyword evidence="1" id="KW-0472">Membrane</keyword>
<name>A0A511DSR4_LENKE</name>
<keyword evidence="1" id="KW-1133">Transmembrane helix</keyword>
<sequence length="59" mass="6780">MINNKDRSEKSRDQMLSGSAWMTAGSILSRFLGAVYIIPWGIWFGNYFFQSKCSLWIGI</sequence>
<gene>
    <name evidence="2" type="ORF">LKE01_07050</name>
</gene>
<proteinExistence type="predicted"/>
<keyword evidence="3" id="KW-1185">Reference proteome</keyword>
<evidence type="ECO:0000256" key="1">
    <source>
        <dbReference type="SAM" id="Phobius"/>
    </source>
</evidence>